<gene>
    <name evidence="1" type="ORF">C1H69_20130</name>
</gene>
<keyword evidence="2" id="KW-1185">Reference proteome</keyword>
<evidence type="ECO:0000313" key="2">
    <source>
        <dbReference type="Proteomes" id="UP000235803"/>
    </source>
</evidence>
<dbReference type="AlphaFoldDB" id="A0A2N7TX54"/>
<proteinExistence type="predicted"/>
<organism evidence="1 2">
    <name type="scientific">Billgrantia endophytica</name>
    <dbReference type="NCBI Taxonomy" id="2033802"/>
    <lineage>
        <taxon>Bacteria</taxon>
        <taxon>Pseudomonadati</taxon>
        <taxon>Pseudomonadota</taxon>
        <taxon>Gammaproteobacteria</taxon>
        <taxon>Oceanospirillales</taxon>
        <taxon>Halomonadaceae</taxon>
        <taxon>Billgrantia</taxon>
    </lineage>
</organism>
<name>A0A2N7TX54_9GAMM</name>
<dbReference type="RefSeq" id="WP_102655177.1">
    <property type="nucleotide sequence ID" value="NZ_PNRF01000042.1"/>
</dbReference>
<dbReference type="EMBL" id="PNRF01000042">
    <property type="protein sequence ID" value="PMR72756.1"/>
    <property type="molecule type" value="Genomic_DNA"/>
</dbReference>
<dbReference type="Gene3D" id="2.40.50.100">
    <property type="match status" value="1"/>
</dbReference>
<sequence length="148" mass="15726">MNLSYEKVAQILAIIDSAEGEDLEFTLGDRRLCLGSWRREAAALAEPARAPEARAQPSLPRPRLEPTILVRAQQIGYFQPVQALEIGRTVREGDRLGEIIGLDGRTEPIAAPAGGVVLDLGLKAGDFAQFGDLLVILDPETAGAAPGG</sequence>
<dbReference type="InterPro" id="IPR011053">
    <property type="entry name" value="Single_hybrid_motif"/>
</dbReference>
<evidence type="ECO:0008006" key="3">
    <source>
        <dbReference type="Google" id="ProtNLM"/>
    </source>
</evidence>
<comment type="caution">
    <text evidence="1">The sequence shown here is derived from an EMBL/GenBank/DDBJ whole genome shotgun (WGS) entry which is preliminary data.</text>
</comment>
<dbReference type="SUPFAM" id="SSF51230">
    <property type="entry name" value="Single hybrid motif"/>
    <property type="match status" value="1"/>
</dbReference>
<accession>A0A2N7TX54</accession>
<evidence type="ECO:0000313" key="1">
    <source>
        <dbReference type="EMBL" id="PMR72756.1"/>
    </source>
</evidence>
<protein>
    <recommendedName>
        <fullName evidence="3">Lipoyl-binding domain-containing protein</fullName>
    </recommendedName>
</protein>
<dbReference type="Proteomes" id="UP000235803">
    <property type="component" value="Unassembled WGS sequence"/>
</dbReference>
<reference evidence="1 2" key="1">
    <citation type="submission" date="2018-01" db="EMBL/GenBank/DDBJ databases">
        <title>Halomonas endophytica sp. nov., isolated from storage liquid in the stems of Populus euphratica.</title>
        <authorList>
            <person name="Chen C."/>
        </authorList>
    </citation>
    <scope>NUCLEOTIDE SEQUENCE [LARGE SCALE GENOMIC DNA]</scope>
    <source>
        <strain evidence="1 2">MC28</strain>
    </source>
</reference>